<organism evidence="2 3">
    <name type="scientific">Haloplanus aerogenes</name>
    <dbReference type="NCBI Taxonomy" id="660522"/>
    <lineage>
        <taxon>Archaea</taxon>
        <taxon>Methanobacteriati</taxon>
        <taxon>Methanobacteriota</taxon>
        <taxon>Stenosarchaea group</taxon>
        <taxon>Halobacteria</taxon>
        <taxon>Halobacteriales</taxon>
        <taxon>Haloferacaceae</taxon>
        <taxon>Haloplanus</taxon>
    </lineage>
</organism>
<dbReference type="EMBL" id="CP034145">
    <property type="protein sequence ID" value="AZH24133.1"/>
    <property type="molecule type" value="Genomic_DNA"/>
</dbReference>
<feature type="domain" description="UspA" evidence="1">
    <location>
        <begin position="19"/>
        <end position="96"/>
    </location>
</feature>
<dbReference type="KEGG" id="haer:DU502_01500"/>
<evidence type="ECO:0000313" key="3">
    <source>
        <dbReference type="Proteomes" id="UP000282007"/>
    </source>
</evidence>
<dbReference type="OrthoDB" id="105697at2157"/>
<reference evidence="2 3" key="1">
    <citation type="submission" date="2018-07" db="EMBL/GenBank/DDBJ databases">
        <title>Genome sequences of Haloplanus aerogenes JCM 16430T.</title>
        <authorList>
            <person name="Kim Y.B."/>
            <person name="Roh S.W."/>
        </authorList>
    </citation>
    <scope>NUCLEOTIDE SEQUENCE [LARGE SCALE GENOMIC DNA]</scope>
    <source>
        <strain evidence="2 3">JCM 16430</strain>
    </source>
</reference>
<proteinExistence type="predicted"/>
<accession>A0A3G8QNU2</accession>
<evidence type="ECO:0000313" key="2">
    <source>
        <dbReference type="EMBL" id="AZH24133.1"/>
    </source>
</evidence>
<evidence type="ECO:0000259" key="1">
    <source>
        <dbReference type="Pfam" id="PF00582"/>
    </source>
</evidence>
<dbReference type="AlphaFoldDB" id="A0A3G8QNU2"/>
<dbReference type="InterPro" id="IPR014729">
    <property type="entry name" value="Rossmann-like_a/b/a_fold"/>
</dbReference>
<protein>
    <submittedName>
        <fullName evidence="2">Universal stress protein</fullName>
    </submittedName>
</protein>
<dbReference type="Gene3D" id="3.40.50.620">
    <property type="entry name" value="HUPs"/>
    <property type="match status" value="1"/>
</dbReference>
<dbReference type="InterPro" id="IPR006016">
    <property type="entry name" value="UspA"/>
</dbReference>
<dbReference type="RefSeq" id="WP_121921033.1">
    <property type="nucleotide sequence ID" value="NZ_CP034145.1"/>
</dbReference>
<gene>
    <name evidence="2" type="ORF">DU502_01500</name>
</gene>
<keyword evidence="3" id="KW-1185">Reference proteome</keyword>
<name>A0A3G8QNU2_9EURY</name>
<sequence length="96" mass="10542">MGGNTTDQYERWIASRREFADELLDHAHAIADEHGVTLDTAVAFGKLTDTIREYCEREAIDTVILGSTDRGAFSSYVVDDDVTRIANTAPVPVVVV</sequence>
<dbReference type="SUPFAM" id="SSF52402">
    <property type="entry name" value="Adenine nucleotide alpha hydrolases-like"/>
    <property type="match status" value="1"/>
</dbReference>
<dbReference type="Proteomes" id="UP000282007">
    <property type="component" value="Chromosome"/>
</dbReference>
<dbReference type="Pfam" id="PF00582">
    <property type="entry name" value="Usp"/>
    <property type="match status" value="1"/>
</dbReference>
<dbReference type="CDD" id="cd00293">
    <property type="entry name" value="USP-like"/>
    <property type="match status" value="1"/>
</dbReference>
<dbReference type="GeneID" id="38469920"/>